<gene>
    <name evidence="3" type="ORF">MmiAt1_14690</name>
</gene>
<keyword evidence="2" id="KW-0812">Transmembrane</keyword>
<dbReference type="SUPFAM" id="SSF51126">
    <property type="entry name" value="Pectin lyase-like"/>
    <property type="match status" value="1"/>
</dbReference>
<dbReference type="RefSeq" id="WP_318786297.1">
    <property type="nucleotide sequence ID" value="NZ_JAWDKC010000025.1"/>
</dbReference>
<dbReference type="EMBL" id="JAWDKC010000025">
    <property type="protein sequence ID" value="MDV0445869.1"/>
    <property type="molecule type" value="Genomic_DNA"/>
</dbReference>
<comment type="caution">
    <text evidence="3">The sequence shown here is derived from an EMBL/GenBank/DDBJ whole genome shotgun (WGS) entry which is preliminary data.</text>
</comment>
<name>A0ABU3VRD9_9EURY</name>
<protein>
    <submittedName>
        <fullName evidence="3">Uncharacterized protein</fullName>
    </submittedName>
</protein>
<keyword evidence="4" id="KW-1185">Reference proteome</keyword>
<dbReference type="InterPro" id="IPR011050">
    <property type="entry name" value="Pectin_lyase_fold/virulence"/>
</dbReference>
<keyword evidence="2" id="KW-0472">Membrane</keyword>
<evidence type="ECO:0000313" key="4">
    <source>
        <dbReference type="Proteomes" id="UP001272052"/>
    </source>
</evidence>
<accession>A0ABU3VRD9</accession>
<dbReference type="Proteomes" id="UP001272052">
    <property type="component" value="Unassembled WGS sequence"/>
</dbReference>
<evidence type="ECO:0000256" key="2">
    <source>
        <dbReference type="SAM" id="Phobius"/>
    </source>
</evidence>
<feature type="compositionally biased region" description="Basic and acidic residues" evidence="1">
    <location>
        <begin position="850"/>
        <end position="859"/>
    </location>
</feature>
<feature type="region of interest" description="Disordered" evidence="1">
    <location>
        <begin position="810"/>
        <end position="863"/>
    </location>
</feature>
<feature type="transmembrane region" description="Helical" evidence="2">
    <location>
        <begin position="866"/>
        <end position="886"/>
    </location>
</feature>
<proteinExistence type="predicted"/>
<reference evidence="3 4" key="1">
    <citation type="submission" date="2023-06" db="EMBL/GenBank/DDBJ databases">
        <title>Genome sequence of Methanimicrococcus sp. At1.</title>
        <authorList>
            <person name="Protasov E."/>
            <person name="Platt K."/>
            <person name="Poehlein A."/>
            <person name="Daniel R."/>
            <person name="Brune A."/>
        </authorList>
    </citation>
    <scope>NUCLEOTIDE SEQUENCE [LARGE SCALE GENOMIC DNA]</scope>
    <source>
        <strain evidence="3 4">At1</strain>
    </source>
</reference>
<evidence type="ECO:0000256" key="1">
    <source>
        <dbReference type="SAM" id="MobiDB-lite"/>
    </source>
</evidence>
<sequence length="891" mass="93985">MKRIIFAAFIFILILLCLPVSAAAELRVGPGQNYETLEDAVQGAASGDTIIVTENLTMTKRAYISDKHLIIQGADPTITITRGAGFSPVQDNARSTFNPGMLEVAVSDPGNLEETSSVTLKNIIFDDAGNPDSGIMTIMIPGGSNQYPNDWKNRIYDSILSAYDTKTTIVLGEGAQLKNPGGYSAIHITNGANCIVEENSVIQSGSNFNQNLILMYNNANLVFNTTLTDVTANNIVYAKNHVGNDGEFNIQFNGEVSGSGIHVKKIIAAENKGEIQFTGTISNIDNVMDGIQVHNGGYLNFTGTISKLTKAQSALNITAASVGSTLDFYGVVDGCNFSAKTDDGSAIRGYPKAQITMYEGSKVSNNTNCFAGAVYLRTSCVIDIYGEISNNTCSNDSGGGLYLIGSTGTLYDSGKIVGNKVTTAFKASGGGVFVNDDSKFIMEGGLISGNKATGTYTASKEGMLLGKSGQVYGGGGVSVCKDGQFIMNGGTIENNEAVVGGGVWISGRERANTGSSFIFNGGTIQNNVGTGVVGSNKNIHYGNDIAIFANNAAPSSQNTGHYVFVGENAVIGEKLIGVSQTNKSNTSNITGYKQAVYFDDGKNKELWLGTLKVNLEKEIIEGSPVSGNVAGYINTDSSLWAAVQPTVQTSGAVSMTTSLSDMNEDINNNEYEIIIASLDDKLDIQDAELIRPTRNSDVLSFDLPAADSASSYGIVILKKVKTDPLDLTISYEGSGEFYFKDYPDESVLTFNPGDTGVEIVAEAADGWFIESITLTAGDGSTFTKTVIDGVTDVDYCELADGSNNIHAVFVSSGSPEGPKEPGKGGGSSTGKATVTEEKSPGGFGSEEPETPGKPDKPDETDGIESIAPPVIVLLFMMAIATFLFVYKNEEE</sequence>
<organism evidence="3 4">
    <name type="scientific">Methanimicrococcus hacksteinii</name>
    <dbReference type="NCBI Taxonomy" id="3028293"/>
    <lineage>
        <taxon>Archaea</taxon>
        <taxon>Methanobacteriati</taxon>
        <taxon>Methanobacteriota</taxon>
        <taxon>Stenosarchaea group</taxon>
        <taxon>Methanomicrobia</taxon>
        <taxon>Methanosarcinales</taxon>
        <taxon>Methanosarcinaceae</taxon>
        <taxon>Methanimicrococcus</taxon>
    </lineage>
</organism>
<keyword evidence="2" id="KW-1133">Transmembrane helix</keyword>
<evidence type="ECO:0000313" key="3">
    <source>
        <dbReference type="EMBL" id="MDV0445869.1"/>
    </source>
</evidence>